<organism evidence="2 3">
    <name type="scientific">Sphingobium amiense</name>
    <dbReference type="NCBI Taxonomy" id="135719"/>
    <lineage>
        <taxon>Bacteria</taxon>
        <taxon>Pseudomonadati</taxon>
        <taxon>Pseudomonadota</taxon>
        <taxon>Alphaproteobacteria</taxon>
        <taxon>Sphingomonadales</taxon>
        <taxon>Sphingomonadaceae</taxon>
        <taxon>Sphingobium</taxon>
    </lineage>
</organism>
<evidence type="ECO:0000313" key="2">
    <source>
        <dbReference type="EMBL" id="BBD96666.1"/>
    </source>
</evidence>
<gene>
    <name evidence="2" type="ORF">SAMIE_1001670</name>
</gene>
<sequence>MVRPTPSLEELPMVDMSQALADFERARAESRVRVTTKIDRLKHAVLAPLRELGITSVEIAFDGYGDSGAVERIFSYDAENQESELPEEAVVLLEGDDTARETSLRSALEELTYAALELHHPGWENNDGAGGALEIDVAQGSFMLDCKLRYTAYDDHYDEL</sequence>
<dbReference type="Pfam" id="PF21798">
    <property type="entry name" value="DUF6878"/>
    <property type="match status" value="1"/>
</dbReference>
<dbReference type="AlphaFoldDB" id="A0A494VZW6"/>
<dbReference type="Proteomes" id="UP000279959">
    <property type="component" value="Chromosome"/>
</dbReference>
<reference evidence="2 3" key="1">
    <citation type="submission" date="2018-05" db="EMBL/GenBank/DDBJ databases">
        <title>Complete Genome Sequence of the Nonylphenol-Degrading Bacterium Sphingobium amiense DSM 16289T.</title>
        <authorList>
            <person name="Ootsuka M."/>
            <person name="Nishizawa T."/>
            <person name="Ohta H."/>
        </authorList>
    </citation>
    <scope>NUCLEOTIDE SEQUENCE [LARGE SCALE GENOMIC DNA]</scope>
    <source>
        <strain evidence="2 3">DSM 16289</strain>
    </source>
</reference>
<evidence type="ECO:0000313" key="3">
    <source>
        <dbReference type="Proteomes" id="UP000279959"/>
    </source>
</evidence>
<keyword evidence="3" id="KW-1185">Reference proteome</keyword>
<protein>
    <recommendedName>
        <fullName evidence="1">DUF6878 domain-containing protein</fullName>
    </recommendedName>
</protein>
<accession>A0A494VZW6</accession>
<dbReference type="EMBL" id="AP018664">
    <property type="protein sequence ID" value="BBD96666.1"/>
    <property type="molecule type" value="Genomic_DNA"/>
</dbReference>
<dbReference type="InterPro" id="IPR049243">
    <property type="entry name" value="DUF6878"/>
</dbReference>
<dbReference type="KEGG" id="sami:SAMIE_1001670"/>
<feature type="domain" description="DUF6878" evidence="1">
    <location>
        <begin position="42"/>
        <end position="158"/>
    </location>
</feature>
<proteinExistence type="predicted"/>
<name>A0A494VZW6_9SPHN</name>
<evidence type="ECO:0000259" key="1">
    <source>
        <dbReference type="Pfam" id="PF21798"/>
    </source>
</evidence>